<dbReference type="InterPro" id="IPR005467">
    <property type="entry name" value="His_kinase_dom"/>
</dbReference>
<dbReference type="InterPro" id="IPR014310">
    <property type="entry name" value="Sig_transdc_His_kinase_PhoR"/>
</dbReference>
<sequence length="454" mass="50676">MPIRLRLAWNRTLLELALLVVVATAVGYAVGYPWQALSVSLLGVILWHYWRLRALLTRLSARRRVPPKVREGIWHELDRMLYRGQSETRHGKKRLVQMLRAYRATGAALPDALLIVDRKTQQLIWFNQAAQPLLGLRYPEDIDHNVTTSLPSLPLRQMLEEGTASEPREVRSPVNSDMTLSIRLIPYSKDLWMLVARDVSRLVRLEEMRRDFVANVSHELRTPLTVIHGYLDMLDAEDYPDLAPVLAEMSRQSDRMSNLVEDLLTLSRLEAQGITIERNRVDMHGMLNTLRADAEGLSQGRHTILVEGLTDVDVLGSAQELHSAFSNLVSNAIRYTPTDGRIIVRWYRTGDGGAVLSVADTGFGIPPSHLPRLTERFYRVSNSRSRTSGGTGLGLAIAKHILNLHDAHLEISSEVGLGSTFSCIFGPSSVLDAATQLAHHTPMDNTAVVADGTS</sequence>
<keyword evidence="8" id="KW-0592">Phosphate transport</keyword>
<dbReference type="EC" id="2.7.13.3" evidence="3"/>
<gene>
    <name evidence="20" type="primary">phoR</name>
    <name evidence="20" type="ORF">V3390_09865</name>
</gene>
<accession>A0ABU7V3W4</accession>
<keyword evidence="5" id="KW-0813">Transport</keyword>
<keyword evidence="11" id="KW-0547">Nucleotide-binding</keyword>
<dbReference type="PANTHER" id="PTHR45453:SF1">
    <property type="entry name" value="PHOSPHATE REGULON SENSOR PROTEIN PHOR"/>
    <property type="match status" value="1"/>
</dbReference>
<evidence type="ECO:0000256" key="14">
    <source>
        <dbReference type="ARBA" id="ARBA00022989"/>
    </source>
</evidence>
<comment type="catalytic activity">
    <reaction evidence="1">
        <text>ATP + protein L-histidine = ADP + protein N-phospho-L-histidine.</text>
        <dbReference type="EC" id="2.7.13.3"/>
    </reaction>
</comment>
<feature type="transmembrane region" description="Helical" evidence="18">
    <location>
        <begin position="12"/>
        <end position="30"/>
    </location>
</feature>
<evidence type="ECO:0000256" key="5">
    <source>
        <dbReference type="ARBA" id="ARBA00022448"/>
    </source>
</evidence>
<dbReference type="GO" id="GO:0016301">
    <property type="term" value="F:kinase activity"/>
    <property type="evidence" value="ECO:0007669"/>
    <property type="project" value="UniProtKB-KW"/>
</dbReference>
<evidence type="ECO:0000256" key="7">
    <source>
        <dbReference type="ARBA" id="ARBA00022553"/>
    </source>
</evidence>
<dbReference type="Gene3D" id="3.30.450.20">
    <property type="entry name" value="PAS domain"/>
    <property type="match status" value="1"/>
</dbReference>
<dbReference type="InterPro" id="IPR003661">
    <property type="entry name" value="HisK_dim/P_dom"/>
</dbReference>
<evidence type="ECO:0000313" key="21">
    <source>
        <dbReference type="Proteomes" id="UP001356170"/>
    </source>
</evidence>
<dbReference type="InterPro" id="IPR003594">
    <property type="entry name" value="HATPase_dom"/>
</dbReference>
<dbReference type="PRINTS" id="PR00344">
    <property type="entry name" value="BCTRLSENSOR"/>
</dbReference>
<dbReference type="SMART" id="SM00388">
    <property type="entry name" value="HisKA"/>
    <property type="match status" value="1"/>
</dbReference>
<keyword evidence="9" id="KW-0808">Transferase</keyword>
<keyword evidence="13" id="KW-0067">ATP-binding</keyword>
<evidence type="ECO:0000256" key="13">
    <source>
        <dbReference type="ARBA" id="ARBA00022840"/>
    </source>
</evidence>
<evidence type="ECO:0000256" key="11">
    <source>
        <dbReference type="ARBA" id="ARBA00022741"/>
    </source>
</evidence>
<dbReference type="CDD" id="cd00082">
    <property type="entry name" value="HisKA"/>
    <property type="match status" value="1"/>
</dbReference>
<evidence type="ECO:0000256" key="8">
    <source>
        <dbReference type="ARBA" id="ARBA00022592"/>
    </source>
</evidence>
<reference evidence="20 21" key="1">
    <citation type="submission" date="2024-01" db="EMBL/GenBank/DDBJ databases">
        <title>Novel species of the genus Luteimonas isolated from rivers.</title>
        <authorList>
            <person name="Lu H."/>
        </authorList>
    </citation>
    <scope>NUCLEOTIDE SEQUENCE [LARGE SCALE GENOMIC DNA]</scope>
    <source>
        <strain evidence="20 21">FXH3W</strain>
    </source>
</reference>
<keyword evidence="10 18" id="KW-0812">Transmembrane</keyword>
<dbReference type="PROSITE" id="PS50109">
    <property type="entry name" value="HIS_KIN"/>
    <property type="match status" value="1"/>
</dbReference>
<feature type="domain" description="Histidine kinase" evidence="19">
    <location>
        <begin position="215"/>
        <end position="429"/>
    </location>
</feature>
<organism evidence="20 21">
    <name type="scientific">Aquilutibacter rugosus</name>
    <dbReference type="NCBI Taxonomy" id="3115820"/>
    <lineage>
        <taxon>Bacteria</taxon>
        <taxon>Pseudomonadati</taxon>
        <taxon>Pseudomonadota</taxon>
        <taxon>Gammaproteobacteria</taxon>
        <taxon>Lysobacterales</taxon>
        <taxon>Lysobacteraceae</taxon>
        <taxon>Aquilutibacter</taxon>
    </lineage>
</organism>
<dbReference type="InterPro" id="IPR004358">
    <property type="entry name" value="Sig_transdc_His_kin-like_C"/>
</dbReference>
<evidence type="ECO:0000256" key="17">
    <source>
        <dbReference type="ARBA" id="ARBA00025207"/>
    </source>
</evidence>
<dbReference type="EMBL" id="JAZHBO010000002">
    <property type="protein sequence ID" value="MEF2156517.1"/>
    <property type="molecule type" value="Genomic_DNA"/>
</dbReference>
<evidence type="ECO:0000256" key="10">
    <source>
        <dbReference type="ARBA" id="ARBA00022692"/>
    </source>
</evidence>
<comment type="caution">
    <text evidence="20">The sequence shown here is derived from an EMBL/GenBank/DDBJ whole genome shotgun (WGS) entry which is preliminary data.</text>
</comment>
<dbReference type="InterPro" id="IPR050351">
    <property type="entry name" value="BphY/WalK/GraS-like"/>
</dbReference>
<evidence type="ECO:0000256" key="3">
    <source>
        <dbReference type="ARBA" id="ARBA00012438"/>
    </source>
</evidence>
<keyword evidence="16 18" id="KW-0472">Membrane</keyword>
<dbReference type="PANTHER" id="PTHR45453">
    <property type="entry name" value="PHOSPHATE REGULON SENSOR PROTEIN PHOR"/>
    <property type="match status" value="1"/>
</dbReference>
<proteinExistence type="predicted"/>
<evidence type="ECO:0000256" key="16">
    <source>
        <dbReference type="ARBA" id="ARBA00023136"/>
    </source>
</evidence>
<evidence type="ECO:0000256" key="18">
    <source>
        <dbReference type="SAM" id="Phobius"/>
    </source>
</evidence>
<dbReference type="Pfam" id="PF02518">
    <property type="entry name" value="HATPase_c"/>
    <property type="match status" value="1"/>
</dbReference>
<evidence type="ECO:0000256" key="12">
    <source>
        <dbReference type="ARBA" id="ARBA00022777"/>
    </source>
</evidence>
<keyword evidence="7" id="KW-0597">Phosphoprotein</keyword>
<dbReference type="SUPFAM" id="SSF55785">
    <property type="entry name" value="PYP-like sensor domain (PAS domain)"/>
    <property type="match status" value="1"/>
</dbReference>
<dbReference type="InterPro" id="IPR000014">
    <property type="entry name" value="PAS"/>
</dbReference>
<protein>
    <recommendedName>
        <fullName evidence="4">Phosphate regulon sensor protein PhoR</fullName>
        <ecNumber evidence="3">2.7.13.3</ecNumber>
    </recommendedName>
</protein>
<evidence type="ECO:0000256" key="15">
    <source>
        <dbReference type="ARBA" id="ARBA00023012"/>
    </source>
</evidence>
<dbReference type="InterPro" id="IPR021766">
    <property type="entry name" value="PhoR_N"/>
</dbReference>
<dbReference type="Gene3D" id="3.30.565.10">
    <property type="entry name" value="Histidine kinase-like ATPase, C-terminal domain"/>
    <property type="match status" value="1"/>
</dbReference>
<keyword evidence="14 18" id="KW-1133">Transmembrane helix</keyword>
<name>A0ABU7V3W4_9GAMM</name>
<dbReference type="SUPFAM" id="SSF47384">
    <property type="entry name" value="Homodimeric domain of signal transducing histidine kinase"/>
    <property type="match status" value="1"/>
</dbReference>
<dbReference type="Pfam" id="PF11808">
    <property type="entry name" value="PhoR"/>
    <property type="match status" value="1"/>
</dbReference>
<evidence type="ECO:0000256" key="9">
    <source>
        <dbReference type="ARBA" id="ARBA00022679"/>
    </source>
</evidence>
<evidence type="ECO:0000313" key="20">
    <source>
        <dbReference type="EMBL" id="MEF2156517.1"/>
    </source>
</evidence>
<comment type="subcellular location">
    <subcellularLocation>
        <location evidence="2">Cell membrane</location>
    </subcellularLocation>
</comment>
<evidence type="ECO:0000259" key="19">
    <source>
        <dbReference type="PROSITE" id="PS50109"/>
    </source>
</evidence>
<keyword evidence="12 20" id="KW-0418">Kinase</keyword>
<comment type="function">
    <text evidence="17">Member of the two-component regulatory system PhoR/PhoB involved in the phosphate regulon genes expression. PhoR may function as a membrane-associated protein kinase that phosphorylates PhoB in response to environmental signals.</text>
</comment>
<evidence type="ECO:0000256" key="6">
    <source>
        <dbReference type="ARBA" id="ARBA00022475"/>
    </source>
</evidence>
<dbReference type="NCBIfam" id="TIGR02966">
    <property type="entry name" value="phoR_proteo"/>
    <property type="match status" value="1"/>
</dbReference>
<dbReference type="InterPro" id="IPR036890">
    <property type="entry name" value="HATPase_C_sf"/>
</dbReference>
<dbReference type="SMART" id="SM00387">
    <property type="entry name" value="HATPase_c"/>
    <property type="match status" value="1"/>
</dbReference>
<keyword evidence="15" id="KW-0902">Two-component regulatory system</keyword>
<dbReference type="Proteomes" id="UP001356170">
    <property type="component" value="Unassembled WGS sequence"/>
</dbReference>
<evidence type="ECO:0000256" key="2">
    <source>
        <dbReference type="ARBA" id="ARBA00004236"/>
    </source>
</evidence>
<dbReference type="InterPro" id="IPR036097">
    <property type="entry name" value="HisK_dim/P_sf"/>
</dbReference>
<dbReference type="Pfam" id="PF00512">
    <property type="entry name" value="HisKA"/>
    <property type="match status" value="1"/>
</dbReference>
<dbReference type="SUPFAM" id="SSF55874">
    <property type="entry name" value="ATPase domain of HSP90 chaperone/DNA topoisomerase II/histidine kinase"/>
    <property type="match status" value="1"/>
</dbReference>
<evidence type="ECO:0000256" key="4">
    <source>
        <dbReference type="ARBA" id="ARBA00019665"/>
    </source>
</evidence>
<dbReference type="RefSeq" id="WP_331704286.1">
    <property type="nucleotide sequence ID" value="NZ_JAZHBO010000002.1"/>
</dbReference>
<dbReference type="Gene3D" id="1.10.287.130">
    <property type="match status" value="1"/>
</dbReference>
<keyword evidence="21" id="KW-1185">Reference proteome</keyword>
<dbReference type="InterPro" id="IPR035965">
    <property type="entry name" value="PAS-like_dom_sf"/>
</dbReference>
<keyword evidence="6" id="KW-1003">Cell membrane</keyword>
<dbReference type="Pfam" id="PF13188">
    <property type="entry name" value="PAS_8"/>
    <property type="match status" value="1"/>
</dbReference>
<evidence type="ECO:0000256" key="1">
    <source>
        <dbReference type="ARBA" id="ARBA00000085"/>
    </source>
</evidence>